<proteinExistence type="predicted"/>
<dbReference type="EMBL" id="JBHSAX010000009">
    <property type="protein sequence ID" value="MFC3962493.1"/>
    <property type="molecule type" value="Genomic_DNA"/>
</dbReference>
<keyword evidence="1" id="KW-0732">Signal</keyword>
<dbReference type="Proteomes" id="UP001595696">
    <property type="component" value="Unassembled WGS sequence"/>
</dbReference>
<accession>A0ABV8DRK1</accession>
<protein>
    <recommendedName>
        <fullName evidence="4">Ig-like domain-containing protein</fullName>
    </recommendedName>
</protein>
<comment type="caution">
    <text evidence="2">The sequence shown here is derived from an EMBL/GenBank/DDBJ whole genome shotgun (WGS) entry which is preliminary data.</text>
</comment>
<feature type="chain" id="PRO_5047106536" description="Ig-like domain-containing protein" evidence="1">
    <location>
        <begin position="25"/>
        <end position="128"/>
    </location>
</feature>
<name>A0ABV8DRK1_9NOCA</name>
<reference evidence="3" key="1">
    <citation type="journal article" date="2019" name="Int. J. Syst. Evol. Microbiol.">
        <title>The Global Catalogue of Microorganisms (GCM) 10K type strain sequencing project: providing services to taxonomists for standard genome sequencing and annotation.</title>
        <authorList>
            <consortium name="The Broad Institute Genomics Platform"/>
            <consortium name="The Broad Institute Genome Sequencing Center for Infectious Disease"/>
            <person name="Wu L."/>
            <person name="Ma J."/>
        </authorList>
    </citation>
    <scope>NUCLEOTIDE SEQUENCE [LARGE SCALE GENOMIC DNA]</scope>
    <source>
        <strain evidence="3">CGMCC 4.7330</strain>
    </source>
</reference>
<organism evidence="2 3">
    <name type="scientific">Nocardia jiangsuensis</name>
    <dbReference type="NCBI Taxonomy" id="1691563"/>
    <lineage>
        <taxon>Bacteria</taxon>
        <taxon>Bacillati</taxon>
        <taxon>Actinomycetota</taxon>
        <taxon>Actinomycetes</taxon>
        <taxon>Mycobacteriales</taxon>
        <taxon>Nocardiaceae</taxon>
        <taxon>Nocardia</taxon>
    </lineage>
</organism>
<evidence type="ECO:0008006" key="4">
    <source>
        <dbReference type="Google" id="ProtNLM"/>
    </source>
</evidence>
<evidence type="ECO:0000313" key="3">
    <source>
        <dbReference type="Proteomes" id="UP001595696"/>
    </source>
</evidence>
<feature type="signal peptide" evidence="1">
    <location>
        <begin position="1"/>
        <end position="24"/>
    </location>
</feature>
<gene>
    <name evidence="2" type="ORF">ACFO0B_10900</name>
</gene>
<sequence>MRALCTTGVAVAAVLAIAAAPAGAEITGITVEPGISSGSSSPYGTGCAYTVTAHAAPGEYVSFYDSRRGSFDPPWAIPVGPSGIATAISTPQQRGAHTLHAVQIGGEKSVRVEVGTGIDLGIACLVLP</sequence>
<evidence type="ECO:0000256" key="1">
    <source>
        <dbReference type="SAM" id="SignalP"/>
    </source>
</evidence>
<dbReference type="RefSeq" id="WP_378612262.1">
    <property type="nucleotide sequence ID" value="NZ_JBHSAX010000009.1"/>
</dbReference>
<keyword evidence="3" id="KW-1185">Reference proteome</keyword>
<evidence type="ECO:0000313" key="2">
    <source>
        <dbReference type="EMBL" id="MFC3962493.1"/>
    </source>
</evidence>